<dbReference type="PANTHER" id="PTHR45138:SF9">
    <property type="entry name" value="DIGUANYLATE CYCLASE DGCM-RELATED"/>
    <property type="match status" value="1"/>
</dbReference>
<dbReference type="SUPFAM" id="SSF48452">
    <property type="entry name" value="TPR-like"/>
    <property type="match status" value="1"/>
</dbReference>
<dbReference type="AlphaFoldDB" id="A0A972G8F7"/>
<keyword evidence="6" id="KW-0732">Signal</keyword>
<keyword evidence="9" id="KW-1185">Reference proteome</keyword>
<dbReference type="GO" id="GO:1902201">
    <property type="term" value="P:negative regulation of bacterial-type flagellum-dependent cell motility"/>
    <property type="evidence" value="ECO:0007669"/>
    <property type="project" value="TreeGrafter"/>
</dbReference>
<dbReference type="Proteomes" id="UP000737113">
    <property type="component" value="Unassembled WGS sequence"/>
</dbReference>
<dbReference type="EMBL" id="JAAXYH010000012">
    <property type="protein sequence ID" value="NMH66420.1"/>
    <property type="molecule type" value="Genomic_DNA"/>
</dbReference>
<evidence type="ECO:0000259" key="7">
    <source>
        <dbReference type="PROSITE" id="PS50887"/>
    </source>
</evidence>
<keyword evidence="5" id="KW-0472">Membrane</keyword>
<dbReference type="Gene3D" id="3.30.70.270">
    <property type="match status" value="1"/>
</dbReference>
<accession>A0A972G8F7</accession>
<dbReference type="Pfam" id="PF00990">
    <property type="entry name" value="GGDEF"/>
    <property type="match status" value="1"/>
</dbReference>
<protein>
    <recommendedName>
        <fullName evidence="2">diguanylate cyclase</fullName>
        <ecNumber evidence="2">2.7.7.65</ecNumber>
    </recommendedName>
</protein>
<dbReference type="GO" id="GO:0043709">
    <property type="term" value="P:cell adhesion involved in single-species biofilm formation"/>
    <property type="evidence" value="ECO:0007669"/>
    <property type="project" value="TreeGrafter"/>
</dbReference>
<evidence type="ECO:0000256" key="2">
    <source>
        <dbReference type="ARBA" id="ARBA00012528"/>
    </source>
</evidence>
<gene>
    <name evidence="8" type="ORF">HC757_14775</name>
</gene>
<dbReference type="SMART" id="SM00267">
    <property type="entry name" value="GGDEF"/>
    <property type="match status" value="1"/>
</dbReference>
<keyword evidence="5" id="KW-1133">Transmembrane helix</keyword>
<dbReference type="CDD" id="cd01949">
    <property type="entry name" value="GGDEF"/>
    <property type="match status" value="1"/>
</dbReference>
<dbReference type="PANTHER" id="PTHR45138">
    <property type="entry name" value="REGULATORY COMPONENTS OF SENSORY TRANSDUCTION SYSTEM"/>
    <property type="match status" value="1"/>
</dbReference>
<dbReference type="InterPro" id="IPR029787">
    <property type="entry name" value="Nucleotide_cyclase"/>
</dbReference>
<proteinExistence type="predicted"/>
<comment type="catalytic activity">
    <reaction evidence="3">
        <text>2 GTP = 3',3'-c-di-GMP + 2 diphosphate</text>
        <dbReference type="Rhea" id="RHEA:24898"/>
        <dbReference type="ChEBI" id="CHEBI:33019"/>
        <dbReference type="ChEBI" id="CHEBI:37565"/>
        <dbReference type="ChEBI" id="CHEBI:58805"/>
        <dbReference type="EC" id="2.7.7.65"/>
    </reaction>
</comment>
<keyword evidence="5" id="KW-0812">Transmembrane</keyword>
<dbReference type="InterPro" id="IPR019734">
    <property type="entry name" value="TPR_rpt"/>
</dbReference>
<evidence type="ECO:0000256" key="5">
    <source>
        <dbReference type="SAM" id="Phobius"/>
    </source>
</evidence>
<dbReference type="NCBIfam" id="TIGR00254">
    <property type="entry name" value="GGDEF"/>
    <property type="match status" value="1"/>
</dbReference>
<dbReference type="SMART" id="SM00028">
    <property type="entry name" value="TPR"/>
    <property type="match status" value="5"/>
</dbReference>
<dbReference type="PROSITE" id="PS51257">
    <property type="entry name" value="PROKAR_LIPOPROTEIN"/>
    <property type="match status" value="1"/>
</dbReference>
<dbReference type="Pfam" id="PF13424">
    <property type="entry name" value="TPR_12"/>
    <property type="match status" value="1"/>
</dbReference>
<dbReference type="InterPro" id="IPR000160">
    <property type="entry name" value="GGDEF_dom"/>
</dbReference>
<dbReference type="GO" id="GO:0005886">
    <property type="term" value="C:plasma membrane"/>
    <property type="evidence" value="ECO:0007669"/>
    <property type="project" value="TreeGrafter"/>
</dbReference>
<dbReference type="EC" id="2.7.7.65" evidence="2"/>
<organism evidence="8 9">
    <name type="scientific">Shewanella salipaludis</name>
    <dbReference type="NCBI Taxonomy" id="2723052"/>
    <lineage>
        <taxon>Bacteria</taxon>
        <taxon>Pseudomonadati</taxon>
        <taxon>Pseudomonadota</taxon>
        <taxon>Gammaproteobacteria</taxon>
        <taxon>Alteromonadales</taxon>
        <taxon>Shewanellaceae</taxon>
        <taxon>Shewanella</taxon>
    </lineage>
</organism>
<dbReference type="Gene3D" id="1.25.40.10">
    <property type="entry name" value="Tetratricopeptide repeat domain"/>
    <property type="match status" value="2"/>
</dbReference>
<evidence type="ECO:0000256" key="1">
    <source>
        <dbReference type="ARBA" id="ARBA00001946"/>
    </source>
</evidence>
<dbReference type="GO" id="GO:0052621">
    <property type="term" value="F:diguanylate cyclase activity"/>
    <property type="evidence" value="ECO:0007669"/>
    <property type="project" value="UniProtKB-EC"/>
</dbReference>
<evidence type="ECO:0000256" key="3">
    <source>
        <dbReference type="ARBA" id="ARBA00034247"/>
    </source>
</evidence>
<dbReference type="RefSeq" id="WP_169565149.1">
    <property type="nucleotide sequence ID" value="NZ_JAAXYH010000012.1"/>
</dbReference>
<dbReference type="SUPFAM" id="SSF55073">
    <property type="entry name" value="Nucleotide cyclase"/>
    <property type="match status" value="1"/>
</dbReference>
<name>A0A972G8F7_9GAMM</name>
<evidence type="ECO:0000313" key="8">
    <source>
        <dbReference type="EMBL" id="NMH66420.1"/>
    </source>
</evidence>
<evidence type="ECO:0000256" key="4">
    <source>
        <dbReference type="SAM" id="Coils"/>
    </source>
</evidence>
<feature type="signal peptide" evidence="6">
    <location>
        <begin position="1"/>
        <end position="26"/>
    </location>
</feature>
<comment type="caution">
    <text evidence="8">The sequence shown here is derived from an EMBL/GenBank/DDBJ whole genome shotgun (WGS) entry which is preliminary data.</text>
</comment>
<evidence type="ECO:0000313" key="9">
    <source>
        <dbReference type="Proteomes" id="UP000737113"/>
    </source>
</evidence>
<dbReference type="InterPro" id="IPR011990">
    <property type="entry name" value="TPR-like_helical_dom_sf"/>
</dbReference>
<feature type="coiled-coil region" evidence="4">
    <location>
        <begin position="403"/>
        <end position="430"/>
    </location>
</feature>
<feature type="chain" id="PRO_5036733400" description="diguanylate cyclase" evidence="6">
    <location>
        <begin position="27"/>
        <end position="627"/>
    </location>
</feature>
<keyword evidence="4" id="KW-0175">Coiled coil</keyword>
<dbReference type="PROSITE" id="PS50887">
    <property type="entry name" value="GGDEF"/>
    <property type="match status" value="1"/>
</dbReference>
<evidence type="ECO:0000256" key="6">
    <source>
        <dbReference type="SAM" id="SignalP"/>
    </source>
</evidence>
<dbReference type="InterPro" id="IPR043128">
    <property type="entry name" value="Rev_trsase/Diguanyl_cyclase"/>
</dbReference>
<dbReference type="InterPro" id="IPR050469">
    <property type="entry name" value="Diguanylate_Cyclase"/>
</dbReference>
<comment type="cofactor">
    <cofactor evidence="1">
        <name>Mg(2+)</name>
        <dbReference type="ChEBI" id="CHEBI:18420"/>
    </cofactor>
</comment>
<sequence length="627" mass="69893">MKNPLSTLALSFLLGSCLWVHFPLQAADPTPTADDIFALLESGAPIANAQAKAELGKLRQLLAGDDEAAMLRLTKLECWAHDQDSASEIDAAIDFADAHLAMARIQSHPNTWIDILLCKSWYSQQKGLIAQAGQGYDKALAAAQDANDPRLLADAHNLRGNMKSFQGDFALALDDLIAAQHLYDQLGLDYWGQYNLNDLATAYRRLGDYPLAIKYYLQLEQSYEARGDKNNVISTNTDIALALEESGDYEQALGRYLQSYHYWQGEQKTVLAAQVAAYIGNSLLKLDRVDAALGYLNQAQQQLPAEAQATRSFLNLFLAEASFKQGQPDQALDYLNRAEAAFDAIHNVRGLSQLYALKSRVHGAKQDWQQAFAALEQYVAVHRDLDAKLQAIHTTEMRTRFDSERMETENHRLQENQRLKEHELKILEQNKMLQRAVISLSAIILGIVSLFAFRQVRRSRNLETLAHTDHLTQLPNRRHSYATGQRELTLAQSQRTPLAVILFDADHFKQINDGFGHEIGDKALVTLANISTRLMRKQDLVGRVGGEEFLVILPDTSLAQAEAIARRLVDTVAREQSQELPSSLTLTVSAGVAALTQEREFGALLKRADRALYQAKSSGRNCVRQAS</sequence>
<feature type="transmembrane region" description="Helical" evidence="5">
    <location>
        <begin position="432"/>
        <end position="453"/>
    </location>
</feature>
<feature type="domain" description="GGDEF" evidence="7">
    <location>
        <begin position="496"/>
        <end position="627"/>
    </location>
</feature>
<dbReference type="FunFam" id="3.30.70.270:FF:000001">
    <property type="entry name" value="Diguanylate cyclase domain protein"/>
    <property type="match status" value="1"/>
</dbReference>
<reference evidence="8" key="1">
    <citation type="submission" date="2020-04" db="EMBL/GenBank/DDBJ databases">
        <title>Description of Shewanella salipaludis sp. nov., isolated from a salt marsh.</title>
        <authorList>
            <person name="Park S."/>
            <person name="Yoon J.-H."/>
        </authorList>
    </citation>
    <scope>NUCLEOTIDE SEQUENCE</scope>
    <source>
        <strain evidence="8">SHSM-M6</strain>
    </source>
</reference>